<protein>
    <submittedName>
        <fullName evidence="2">Uncharacterized protein</fullName>
    </submittedName>
</protein>
<feature type="transmembrane region" description="Helical" evidence="1">
    <location>
        <begin position="25"/>
        <end position="52"/>
    </location>
</feature>
<reference evidence="2" key="1">
    <citation type="submission" date="2020-12" db="EMBL/GenBank/DDBJ databases">
        <title>Draft genome sequence of Enterobacter spp., Lelliottia spp. and Serratia spp. isolated from drinking water reservoirs and lakes.</title>
        <authorList>
            <person name="Reitter C."/>
            <person name="Neuhaus K."/>
            <person name="Huegler M."/>
        </authorList>
    </citation>
    <scope>NUCLEOTIDE SEQUENCE</scope>
    <source>
        <strain evidence="2">TZW15</strain>
    </source>
</reference>
<evidence type="ECO:0000313" key="2">
    <source>
        <dbReference type="EMBL" id="MBL5936509.1"/>
    </source>
</evidence>
<dbReference type="AlphaFoldDB" id="A0AAP2F2H5"/>
<dbReference type="EMBL" id="JAENMS010000012">
    <property type="protein sequence ID" value="MBL5936509.1"/>
    <property type="molecule type" value="Genomic_DNA"/>
</dbReference>
<name>A0AAP2F2H5_LELAM</name>
<sequence>MSKSGSRYLQKLKAQKKNRWKQNPLILFIRSLDFLGKLALGALLLGIAIFNIYHYDGFTPLLFIAALSIVFFPFAKRGTDDVIQPRVSERVFEMIDDRGFRGLGPLYLFTVLALSIPLGLIYMAYHYWQYRKAGRE</sequence>
<feature type="transmembrane region" description="Helical" evidence="1">
    <location>
        <begin position="106"/>
        <end position="128"/>
    </location>
</feature>
<gene>
    <name evidence="2" type="ORF">I7V27_18900</name>
</gene>
<dbReference type="Proteomes" id="UP000653275">
    <property type="component" value="Unassembled WGS sequence"/>
</dbReference>
<feature type="transmembrane region" description="Helical" evidence="1">
    <location>
        <begin position="58"/>
        <end position="75"/>
    </location>
</feature>
<comment type="caution">
    <text evidence="2">The sequence shown here is derived from an EMBL/GenBank/DDBJ whole genome shotgun (WGS) entry which is preliminary data.</text>
</comment>
<evidence type="ECO:0000256" key="1">
    <source>
        <dbReference type="SAM" id="Phobius"/>
    </source>
</evidence>
<organism evidence="2 3">
    <name type="scientific">Lelliottia amnigena</name>
    <name type="common">Enterobacter amnigenus</name>
    <dbReference type="NCBI Taxonomy" id="61646"/>
    <lineage>
        <taxon>Bacteria</taxon>
        <taxon>Pseudomonadati</taxon>
        <taxon>Pseudomonadota</taxon>
        <taxon>Gammaproteobacteria</taxon>
        <taxon>Enterobacterales</taxon>
        <taxon>Enterobacteriaceae</taxon>
        <taxon>Lelliottia</taxon>
    </lineage>
</organism>
<keyword evidence="1" id="KW-1133">Transmembrane helix</keyword>
<accession>A0AAP2F2H5</accession>
<proteinExistence type="predicted"/>
<keyword evidence="1" id="KW-0472">Membrane</keyword>
<keyword evidence="1" id="KW-0812">Transmembrane</keyword>
<dbReference type="RefSeq" id="WP_131488759.1">
    <property type="nucleotide sequence ID" value="NZ_JAENMR010000012.1"/>
</dbReference>
<evidence type="ECO:0000313" key="3">
    <source>
        <dbReference type="Proteomes" id="UP000653275"/>
    </source>
</evidence>